<gene>
    <name evidence="2" type="ORF">GCM10023171_01110</name>
</gene>
<feature type="transmembrane region" description="Helical" evidence="1">
    <location>
        <begin position="104"/>
        <end position="129"/>
    </location>
</feature>
<evidence type="ECO:0008006" key="4">
    <source>
        <dbReference type="Google" id="ProtNLM"/>
    </source>
</evidence>
<name>A0ABP8P152_9MICO</name>
<feature type="transmembrane region" description="Helical" evidence="1">
    <location>
        <begin position="65"/>
        <end position="84"/>
    </location>
</feature>
<evidence type="ECO:0000313" key="3">
    <source>
        <dbReference type="Proteomes" id="UP001500731"/>
    </source>
</evidence>
<keyword evidence="1" id="KW-1133">Transmembrane helix</keyword>
<keyword evidence="3" id="KW-1185">Reference proteome</keyword>
<sequence length="138" mass="13962">MIRPFRTVRGALQLACLLVTTGCVVTHLAMLLAAPSVLAAAMTILAAACALCLRPRRTAPSDASWGGAMAMSATTILLHVWSGGTGGHGHSHAPVAVGSAPVDALHGTALGLNALELALLMAAVAAIGVRNRRRALPT</sequence>
<protein>
    <recommendedName>
        <fullName evidence="4">Lipoprotein</fullName>
    </recommendedName>
</protein>
<organism evidence="2 3">
    <name type="scientific">Microbacterium panaciterrae</name>
    <dbReference type="NCBI Taxonomy" id="985759"/>
    <lineage>
        <taxon>Bacteria</taxon>
        <taxon>Bacillati</taxon>
        <taxon>Actinomycetota</taxon>
        <taxon>Actinomycetes</taxon>
        <taxon>Micrococcales</taxon>
        <taxon>Microbacteriaceae</taxon>
        <taxon>Microbacterium</taxon>
    </lineage>
</organism>
<proteinExistence type="predicted"/>
<dbReference type="PROSITE" id="PS51257">
    <property type="entry name" value="PROKAR_LIPOPROTEIN"/>
    <property type="match status" value="1"/>
</dbReference>
<accession>A0ABP8P152</accession>
<keyword evidence="1" id="KW-0472">Membrane</keyword>
<dbReference type="RefSeq" id="WP_345183278.1">
    <property type="nucleotide sequence ID" value="NZ_BAABGP010000003.1"/>
</dbReference>
<feature type="transmembrane region" description="Helical" evidence="1">
    <location>
        <begin position="32"/>
        <end position="53"/>
    </location>
</feature>
<reference evidence="3" key="1">
    <citation type="journal article" date="2019" name="Int. J. Syst. Evol. Microbiol.">
        <title>The Global Catalogue of Microorganisms (GCM) 10K type strain sequencing project: providing services to taxonomists for standard genome sequencing and annotation.</title>
        <authorList>
            <consortium name="The Broad Institute Genomics Platform"/>
            <consortium name="The Broad Institute Genome Sequencing Center for Infectious Disease"/>
            <person name="Wu L."/>
            <person name="Ma J."/>
        </authorList>
    </citation>
    <scope>NUCLEOTIDE SEQUENCE [LARGE SCALE GENOMIC DNA]</scope>
    <source>
        <strain evidence="3">JCM 17839</strain>
    </source>
</reference>
<dbReference type="Proteomes" id="UP001500731">
    <property type="component" value="Unassembled WGS sequence"/>
</dbReference>
<evidence type="ECO:0000256" key="1">
    <source>
        <dbReference type="SAM" id="Phobius"/>
    </source>
</evidence>
<evidence type="ECO:0000313" key="2">
    <source>
        <dbReference type="EMBL" id="GAA4477843.1"/>
    </source>
</evidence>
<keyword evidence="1" id="KW-0812">Transmembrane</keyword>
<comment type="caution">
    <text evidence="2">The sequence shown here is derived from an EMBL/GenBank/DDBJ whole genome shotgun (WGS) entry which is preliminary data.</text>
</comment>
<dbReference type="EMBL" id="BAABGP010000003">
    <property type="protein sequence ID" value="GAA4477843.1"/>
    <property type="molecule type" value="Genomic_DNA"/>
</dbReference>